<dbReference type="EMBL" id="BQNB010009229">
    <property type="protein sequence ID" value="GJS60559.1"/>
    <property type="molecule type" value="Genomic_DNA"/>
</dbReference>
<protein>
    <recommendedName>
        <fullName evidence="3">Reverse transcriptase domain-containing protein</fullName>
    </recommendedName>
</protein>
<evidence type="ECO:0008006" key="3">
    <source>
        <dbReference type="Google" id="ProtNLM"/>
    </source>
</evidence>
<gene>
    <name evidence="1" type="ORF">Tco_0655343</name>
</gene>
<keyword evidence="2" id="KW-1185">Reference proteome</keyword>
<reference evidence="1" key="2">
    <citation type="submission" date="2022-01" db="EMBL/GenBank/DDBJ databases">
        <authorList>
            <person name="Yamashiro T."/>
            <person name="Shiraishi A."/>
            <person name="Satake H."/>
            <person name="Nakayama K."/>
        </authorList>
    </citation>
    <scope>NUCLEOTIDE SEQUENCE</scope>
</reference>
<evidence type="ECO:0000313" key="1">
    <source>
        <dbReference type="EMBL" id="GJS60559.1"/>
    </source>
</evidence>
<dbReference type="Proteomes" id="UP001151760">
    <property type="component" value="Unassembled WGS sequence"/>
</dbReference>
<reference evidence="1" key="1">
    <citation type="journal article" date="2022" name="Int. J. Mol. Sci.">
        <title>Draft Genome of Tanacetum Coccineum: Genomic Comparison of Closely Related Tanacetum-Family Plants.</title>
        <authorList>
            <person name="Yamashiro T."/>
            <person name="Shiraishi A."/>
            <person name="Nakayama K."/>
            <person name="Satake H."/>
        </authorList>
    </citation>
    <scope>NUCLEOTIDE SEQUENCE</scope>
</reference>
<evidence type="ECO:0000313" key="2">
    <source>
        <dbReference type="Proteomes" id="UP001151760"/>
    </source>
</evidence>
<proteinExistence type="predicted"/>
<name>A0ABQ4X5S1_9ASTR</name>
<comment type="caution">
    <text evidence="1">The sequence shown here is derived from an EMBL/GenBank/DDBJ whole genome shotgun (WGS) entry which is preliminary data.</text>
</comment>
<dbReference type="Pfam" id="PF08284">
    <property type="entry name" value="RVP_2"/>
    <property type="match status" value="1"/>
</dbReference>
<organism evidence="1 2">
    <name type="scientific">Tanacetum coccineum</name>
    <dbReference type="NCBI Taxonomy" id="301880"/>
    <lineage>
        <taxon>Eukaryota</taxon>
        <taxon>Viridiplantae</taxon>
        <taxon>Streptophyta</taxon>
        <taxon>Embryophyta</taxon>
        <taxon>Tracheophyta</taxon>
        <taxon>Spermatophyta</taxon>
        <taxon>Magnoliopsida</taxon>
        <taxon>eudicotyledons</taxon>
        <taxon>Gunneridae</taxon>
        <taxon>Pentapetalae</taxon>
        <taxon>asterids</taxon>
        <taxon>campanulids</taxon>
        <taxon>Asterales</taxon>
        <taxon>Asteraceae</taxon>
        <taxon>Asteroideae</taxon>
        <taxon>Anthemideae</taxon>
        <taxon>Anthemidinae</taxon>
        <taxon>Tanacetum</taxon>
    </lineage>
</organism>
<accession>A0ABQ4X5S1</accession>
<sequence>MTPPGRTRISKQTRDKTLKELMPQEMVTRDHTKGLDLCVPNVTITMMVLVLPNATSATDLVIYLVTAGIPQMSTLGLIRGFALNVVLKGISRWIVQNQIVTGTFLLNNRYASILFDTSADRSFVSTAFISQIIITPTALDHDYNVELADGGIVRLNTLHLAPKLLSL</sequence>